<comment type="caution">
    <text evidence="2">The sequence shown here is derived from an EMBL/GenBank/DDBJ whole genome shotgun (WGS) entry which is preliminary data.</text>
</comment>
<dbReference type="Proteomes" id="UP000319837">
    <property type="component" value="Unassembled WGS sequence"/>
</dbReference>
<gene>
    <name evidence="2" type="ORF">CEQ21_01320</name>
</gene>
<evidence type="ECO:0000256" key="1">
    <source>
        <dbReference type="SAM" id="Phobius"/>
    </source>
</evidence>
<keyword evidence="1" id="KW-0472">Membrane</keyword>
<keyword evidence="1" id="KW-1133">Transmembrane helix</keyword>
<feature type="transmembrane region" description="Helical" evidence="1">
    <location>
        <begin position="12"/>
        <end position="37"/>
    </location>
</feature>
<organism evidence="2 3">
    <name type="scientific">Niallia circulans</name>
    <name type="common">Bacillus circulans</name>
    <dbReference type="NCBI Taxonomy" id="1397"/>
    <lineage>
        <taxon>Bacteria</taxon>
        <taxon>Bacillati</taxon>
        <taxon>Bacillota</taxon>
        <taxon>Bacilli</taxon>
        <taxon>Bacillales</taxon>
        <taxon>Bacillaceae</taxon>
        <taxon>Niallia</taxon>
    </lineage>
</organism>
<sequence length="66" mass="7555">MYLLLSIVISTISLYIINFLGQGEGPTIIIVFIRILFVLNSINKKLKNSIPTVMDGKEEPEEKYWP</sequence>
<evidence type="ECO:0000313" key="2">
    <source>
        <dbReference type="EMBL" id="TRZ39637.1"/>
    </source>
</evidence>
<protein>
    <submittedName>
        <fullName evidence="2">Uncharacterized protein</fullName>
    </submittedName>
</protein>
<reference evidence="3" key="1">
    <citation type="submission" date="2018-10" db="EMBL/GenBank/DDBJ databases">
        <title>FDA dAtabase for Regulatory Grade micrObial Sequences (FDA-ARGOS): Supporting development and validation of Infectious Disease Dx tests.</title>
        <authorList>
            <person name="Minogue T."/>
            <person name="Wolcott M."/>
            <person name="Wasieloski L."/>
            <person name="Aguilar W."/>
            <person name="Moore D."/>
            <person name="Tallon L."/>
            <person name="Sadzewicz L."/>
            <person name="Sengamalay N."/>
            <person name="Ott S."/>
            <person name="Godinez A."/>
            <person name="Nagaraj S."/>
            <person name="Vavikolanu K."/>
            <person name="Vyas G."/>
            <person name="Nadendla S."/>
            <person name="George J."/>
            <person name="Sichtig H."/>
        </authorList>
    </citation>
    <scope>NUCLEOTIDE SEQUENCE [LARGE SCALE GENOMIC DNA]</scope>
    <source>
        <strain evidence="3">FDAARGOS_343</strain>
    </source>
</reference>
<keyword evidence="1" id="KW-0812">Transmembrane</keyword>
<dbReference type="AlphaFoldDB" id="A0A553SRL3"/>
<dbReference type="RefSeq" id="WP_185763073.1">
    <property type="nucleotide sequence ID" value="NZ_RIBP01000001.1"/>
</dbReference>
<name>A0A553SRL3_NIACI</name>
<accession>A0A553SRL3</accession>
<evidence type="ECO:0000313" key="3">
    <source>
        <dbReference type="Proteomes" id="UP000319837"/>
    </source>
</evidence>
<dbReference type="EMBL" id="RIBP01000001">
    <property type="protein sequence ID" value="TRZ39637.1"/>
    <property type="molecule type" value="Genomic_DNA"/>
</dbReference>
<proteinExistence type="predicted"/>